<feature type="transmembrane region" description="Helical" evidence="2">
    <location>
        <begin position="390"/>
        <end position="413"/>
    </location>
</feature>
<dbReference type="GO" id="GO:0006824">
    <property type="term" value="P:cobalt ion transport"/>
    <property type="evidence" value="ECO:0007669"/>
    <property type="project" value="UniProtKB-KW"/>
</dbReference>
<feature type="transmembrane region" description="Helical" evidence="2">
    <location>
        <begin position="419"/>
        <end position="444"/>
    </location>
</feature>
<dbReference type="InterPro" id="IPR039447">
    <property type="entry name" value="UreH-like_TM_dom"/>
</dbReference>
<gene>
    <name evidence="5" type="ORF">SAMN05421869_111281</name>
</gene>
<dbReference type="OrthoDB" id="271709at2"/>
<dbReference type="GO" id="GO:0015099">
    <property type="term" value="F:nickel cation transmembrane transporter activity"/>
    <property type="evidence" value="ECO:0007669"/>
    <property type="project" value="TreeGrafter"/>
</dbReference>
<dbReference type="GO" id="GO:0005886">
    <property type="term" value="C:plasma membrane"/>
    <property type="evidence" value="ECO:0007669"/>
    <property type="project" value="UniProtKB-SubCell"/>
</dbReference>
<keyword evidence="2" id="KW-1133">Transmembrane helix</keyword>
<reference evidence="5 6" key="1">
    <citation type="submission" date="2016-10" db="EMBL/GenBank/DDBJ databases">
        <authorList>
            <person name="de Groot N.N."/>
        </authorList>
    </citation>
    <scope>NUCLEOTIDE SEQUENCE [LARGE SCALE GENOMIC DNA]</scope>
    <source>
        <strain evidence="5 6">CGMCC 4.6533</strain>
    </source>
</reference>
<feature type="transmembrane region" description="Helical" evidence="2">
    <location>
        <begin position="253"/>
        <end position="272"/>
    </location>
</feature>
<evidence type="ECO:0000256" key="3">
    <source>
        <dbReference type="SAM" id="SignalP"/>
    </source>
</evidence>
<feature type="region of interest" description="Disordered" evidence="1">
    <location>
        <begin position="353"/>
        <end position="384"/>
    </location>
</feature>
<evidence type="ECO:0000313" key="5">
    <source>
        <dbReference type="EMBL" id="SDJ63832.1"/>
    </source>
</evidence>
<evidence type="ECO:0000313" key="6">
    <source>
        <dbReference type="Proteomes" id="UP000199202"/>
    </source>
</evidence>
<evidence type="ECO:0000259" key="4">
    <source>
        <dbReference type="Pfam" id="PF13386"/>
    </source>
</evidence>
<dbReference type="InterPro" id="IPR051224">
    <property type="entry name" value="NiCoT_RcnA"/>
</dbReference>
<keyword evidence="6" id="KW-1185">Reference proteome</keyword>
<evidence type="ECO:0000256" key="2">
    <source>
        <dbReference type="SAM" id="Phobius"/>
    </source>
</evidence>
<dbReference type="Proteomes" id="UP000199202">
    <property type="component" value="Unassembled WGS sequence"/>
</dbReference>
<dbReference type="PANTHER" id="PTHR40659:SF1">
    <property type="entry name" value="NICKEL_COBALT EFFLUX SYSTEM RCNA"/>
    <property type="match status" value="1"/>
</dbReference>
<dbReference type="Pfam" id="PF13386">
    <property type="entry name" value="DsbD_2"/>
    <property type="match status" value="1"/>
</dbReference>
<feature type="compositionally biased region" description="Basic and acidic residues" evidence="1">
    <location>
        <begin position="369"/>
        <end position="384"/>
    </location>
</feature>
<feature type="transmembrane region" description="Helical" evidence="2">
    <location>
        <begin position="293"/>
        <end position="320"/>
    </location>
</feature>
<name>A0A1G8VCK6_9ACTN</name>
<feature type="chain" id="PRO_5039603068" evidence="3">
    <location>
        <begin position="24"/>
        <end position="491"/>
    </location>
</feature>
<dbReference type="GO" id="GO:0046583">
    <property type="term" value="F:monoatomic cation efflux transmembrane transporter activity"/>
    <property type="evidence" value="ECO:0007669"/>
    <property type="project" value="TreeGrafter"/>
</dbReference>
<organism evidence="5 6">
    <name type="scientific">Nonomuraea jiangxiensis</name>
    <dbReference type="NCBI Taxonomy" id="633440"/>
    <lineage>
        <taxon>Bacteria</taxon>
        <taxon>Bacillati</taxon>
        <taxon>Actinomycetota</taxon>
        <taxon>Actinomycetes</taxon>
        <taxon>Streptosporangiales</taxon>
        <taxon>Streptosporangiaceae</taxon>
        <taxon>Nonomuraea</taxon>
    </lineage>
</organism>
<dbReference type="GO" id="GO:0010045">
    <property type="term" value="P:response to nickel cation"/>
    <property type="evidence" value="ECO:0007669"/>
    <property type="project" value="TreeGrafter"/>
</dbReference>
<keyword evidence="3" id="KW-0732">Signal</keyword>
<keyword evidence="2" id="KW-0472">Membrane</keyword>
<accession>A0A1G8VCK6</accession>
<proteinExistence type="predicted"/>
<dbReference type="GO" id="GO:0032025">
    <property type="term" value="P:response to cobalt ion"/>
    <property type="evidence" value="ECO:0007669"/>
    <property type="project" value="TreeGrafter"/>
</dbReference>
<feature type="signal peptide" evidence="3">
    <location>
        <begin position="1"/>
        <end position="23"/>
    </location>
</feature>
<dbReference type="RefSeq" id="WP_090935773.1">
    <property type="nucleotide sequence ID" value="NZ_FNDJ01000011.1"/>
</dbReference>
<keyword evidence="2" id="KW-0812">Transmembrane</keyword>
<feature type="domain" description="Urease accessory protein UreH-like transmembrane" evidence="4">
    <location>
        <begin position="305"/>
        <end position="454"/>
    </location>
</feature>
<evidence type="ECO:0000256" key="1">
    <source>
        <dbReference type="SAM" id="MobiDB-lite"/>
    </source>
</evidence>
<feature type="transmembrane region" description="Helical" evidence="2">
    <location>
        <begin position="326"/>
        <end position="347"/>
    </location>
</feature>
<dbReference type="STRING" id="633440.SAMN05421869_111281"/>
<dbReference type="AlphaFoldDB" id="A0A1G8VCK6"/>
<protein>
    <submittedName>
        <fullName evidence="5">ABC-type nickel/cobalt efflux system, permease component RcnA</fullName>
    </submittedName>
</protein>
<sequence length="491" mass="49470">MRVVRLVLLSAALALSLCGSVLLGPAAGAQTAAHPLGRFTVNHYNGLRVSASEVLNLAVVDLAELPTLQAEPAVTPGYAAERCAALAAAQRLVIGGRTVPWRVEDTGFAYAPGEGGLRTSRLTCRLVAGVRAAGAVEFTDGFEQDRIGWREITVVGDGVRLTGSSAPTASVSRELRAYPEDLLADPLDMRTATFTVAGPGLALPARDGSAGSDTPGGGLSGDLGIGGPVGDALAALDRTFTGLIGSDSLTVPLGLLAVGLAVVLGAGHALIPGHGKTIMAAYLAGRRGRPRDALVVGATVTATHTLGVLVVGLLLSAFTALAGESVLGWLGVASGALIAAIGLRLFLNARKPSPHGHGHGHGHHFGHGHSPDHDHGPAHDHERGNKRTGLVGLGVAGGLVPSPSALVVLLGAIALGRTWFGVALVTAYGLGMATTLTVTGLILVKLVDRLERRASAGRRLTAGLSGLAPLGTAAMVVLLGAGLALRSAAAL</sequence>
<dbReference type="PANTHER" id="PTHR40659">
    <property type="entry name" value="NICKEL/COBALT EFFLUX SYSTEM RCNA"/>
    <property type="match status" value="1"/>
</dbReference>
<dbReference type="EMBL" id="FNDJ01000011">
    <property type="protein sequence ID" value="SDJ63832.1"/>
    <property type="molecule type" value="Genomic_DNA"/>
</dbReference>
<feature type="transmembrane region" description="Helical" evidence="2">
    <location>
        <begin position="464"/>
        <end position="485"/>
    </location>
</feature>
<feature type="compositionally biased region" description="Basic residues" evidence="1">
    <location>
        <begin position="353"/>
        <end position="367"/>
    </location>
</feature>